<proteinExistence type="predicted"/>
<evidence type="ECO:0000313" key="2">
    <source>
        <dbReference type="EMBL" id="TFK52086.1"/>
    </source>
</evidence>
<evidence type="ECO:0000313" key="3">
    <source>
        <dbReference type="Proteomes" id="UP000305948"/>
    </source>
</evidence>
<protein>
    <submittedName>
        <fullName evidence="2">Uncharacterized protein</fullName>
    </submittedName>
</protein>
<reference evidence="2 3" key="1">
    <citation type="journal article" date="2019" name="Nat. Ecol. Evol.">
        <title>Megaphylogeny resolves global patterns of mushroom evolution.</title>
        <authorList>
            <person name="Varga T."/>
            <person name="Krizsan K."/>
            <person name="Foldi C."/>
            <person name="Dima B."/>
            <person name="Sanchez-Garcia M."/>
            <person name="Sanchez-Ramirez S."/>
            <person name="Szollosi G.J."/>
            <person name="Szarkandi J.G."/>
            <person name="Papp V."/>
            <person name="Albert L."/>
            <person name="Andreopoulos W."/>
            <person name="Angelini C."/>
            <person name="Antonin V."/>
            <person name="Barry K.W."/>
            <person name="Bougher N.L."/>
            <person name="Buchanan P."/>
            <person name="Buyck B."/>
            <person name="Bense V."/>
            <person name="Catcheside P."/>
            <person name="Chovatia M."/>
            <person name="Cooper J."/>
            <person name="Damon W."/>
            <person name="Desjardin D."/>
            <person name="Finy P."/>
            <person name="Geml J."/>
            <person name="Haridas S."/>
            <person name="Hughes K."/>
            <person name="Justo A."/>
            <person name="Karasinski D."/>
            <person name="Kautmanova I."/>
            <person name="Kiss B."/>
            <person name="Kocsube S."/>
            <person name="Kotiranta H."/>
            <person name="LaButti K.M."/>
            <person name="Lechner B.E."/>
            <person name="Liimatainen K."/>
            <person name="Lipzen A."/>
            <person name="Lukacs Z."/>
            <person name="Mihaltcheva S."/>
            <person name="Morgado L.N."/>
            <person name="Niskanen T."/>
            <person name="Noordeloos M.E."/>
            <person name="Ohm R.A."/>
            <person name="Ortiz-Santana B."/>
            <person name="Ovrebo C."/>
            <person name="Racz N."/>
            <person name="Riley R."/>
            <person name="Savchenko A."/>
            <person name="Shiryaev A."/>
            <person name="Soop K."/>
            <person name="Spirin V."/>
            <person name="Szebenyi C."/>
            <person name="Tomsovsky M."/>
            <person name="Tulloss R.E."/>
            <person name="Uehling J."/>
            <person name="Grigoriev I.V."/>
            <person name="Vagvolgyi C."/>
            <person name="Papp T."/>
            <person name="Martin F.M."/>
            <person name="Miettinen O."/>
            <person name="Hibbett D.S."/>
            <person name="Nagy L.G."/>
        </authorList>
    </citation>
    <scope>NUCLEOTIDE SEQUENCE [LARGE SCALE GENOMIC DNA]</scope>
    <source>
        <strain evidence="2 3">OMC1185</strain>
    </source>
</reference>
<dbReference type="AlphaFoldDB" id="A0A5C3N6E7"/>
<keyword evidence="3" id="KW-1185">Reference proteome</keyword>
<feature type="region of interest" description="Disordered" evidence="1">
    <location>
        <begin position="1"/>
        <end position="24"/>
    </location>
</feature>
<sequence>MGPGLSIGDEAVEDVPDSSPVDARESSLWYKQLTVNAFPGGWAGAPVDSSDPQSPSVYEKYKNCIDASGANPWAPFKSRLDWEFARWAKTRGPGSTAVTELLSIEGVHDALDLSYKNARELSRIIDEELTSGRPAFKREEIVISGEAFDVYFRDIMQCTAALFGDPEFASHLVFAPERHYADADKTTRVYHDMYTGKWWWSTQKILEHQKPGATIIPIIISSDKTQLTLFRNKTAYPVYMTIGNLPKEIRRKPSRRGQILLGYLPTTKLSHISNKAARRRALANLFHACMRHILGPIKVPGVEGTRMVSGDGVVRRGHPIFATYIGDYPEQVLVTGCKTGLCPKGTIPREALGSGTRDCALRDLGHVLDALAAIDEGPVAFTRACEDAGIKPIFHPFWEDLPYVNIFRSITPDILHQLYQGVVKHLLLWLKEVYGPVELDARCRRLPPNHNIRIFSNGITTLSKVTGKEHGDICRFLMALTIGLPPRNLEFGRSMPRLIRTVRALLDFLYLAQYPLQTLKTLEALENARTRFHENKSIFVELGVRSHFNLPKLHSLDHYGDSVQLFGTTDNYNTEHSERLHIDFAKDTYRATNKKDEFPQMTVWLERKEKIERHSAYIQWRLTQAAYPRGLSAPAPPDPILHIKMARHPSAKAVPFSSLVADYGAASFRDALARFVVKWRNPSLTAAQVERSLGSIYFRFRTVPVFHKIKFYNEHAMGYDGSTQALDVVRVRPSRKDKRQHTVPGRFDTVLVNDGTGAAFGVQGYRVGQIRVVFRLPKRATDDLFPGLIDLPEHLAYIEWFTLFSVRPDRDHRMYKISRQLRNDGARIASIIPISNIRRSCHLLPEFGPVVPREWTSSNVLDEARYFFVNCFLDRHTYMTVY</sequence>
<dbReference type="OrthoDB" id="2576233at2759"/>
<dbReference type="InterPro" id="IPR041078">
    <property type="entry name" value="Plavaka"/>
</dbReference>
<organism evidence="2 3">
    <name type="scientific">Heliocybe sulcata</name>
    <dbReference type="NCBI Taxonomy" id="5364"/>
    <lineage>
        <taxon>Eukaryota</taxon>
        <taxon>Fungi</taxon>
        <taxon>Dikarya</taxon>
        <taxon>Basidiomycota</taxon>
        <taxon>Agaricomycotina</taxon>
        <taxon>Agaricomycetes</taxon>
        <taxon>Gloeophyllales</taxon>
        <taxon>Gloeophyllaceae</taxon>
        <taxon>Heliocybe</taxon>
    </lineage>
</organism>
<name>A0A5C3N6E7_9AGAM</name>
<accession>A0A5C3N6E7</accession>
<dbReference type="EMBL" id="ML213510">
    <property type="protein sequence ID" value="TFK52086.1"/>
    <property type="molecule type" value="Genomic_DNA"/>
</dbReference>
<dbReference type="Pfam" id="PF18759">
    <property type="entry name" value="Plavaka"/>
    <property type="match status" value="1"/>
</dbReference>
<dbReference type="Proteomes" id="UP000305948">
    <property type="component" value="Unassembled WGS sequence"/>
</dbReference>
<gene>
    <name evidence="2" type="ORF">OE88DRAFT_1679776</name>
</gene>
<evidence type="ECO:0000256" key="1">
    <source>
        <dbReference type="SAM" id="MobiDB-lite"/>
    </source>
</evidence>